<dbReference type="RefSeq" id="WP_181195469.1">
    <property type="nucleotide sequence ID" value="NZ_JABFEE010000015.1"/>
</dbReference>
<comment type="caution">
    <text evidence="1">The sequence shown here is derived from an EMBL/GenBank/DDBJ whole genome shotgun (WGS) entry which is preliminary data.</text>
</comment>
<evidence type="ECO:0000313" key="2">
    <source>
        <dbReference type="Proteomes" id="UP000581408"/>
    </source>
</evidence>
<dbReference type="EMBL" id="JABFEE010000015">
    <property type="protein sequence ID" value="MBA1836214.1"/>
    <property type="molecule type" value="Genomic_DNA"/>
</dbReference>
<dbReference type="AlphaFoldDB" id="A0A838CM45"/>
<organism evidence="1 2">
    <name type="scientific">Corynebacterium wankanglinii</name>
    <dbReference type="NCBI Taxonomy" id="2735136"/>
    <lineage>
        <taxon>Bacteria</taxon>
        <taxon>Bacillati</taxon>
        <taxon>Actinomycetota</taxon>
        <taxon>Actinomycetes</taxon>
        <taxon>Mycobacteriales</taxon>
        <taxon>Corynebacteriaceae</taxon>
        <taxon>Corynebacterium</taxon>
    </lineage>
</organism>
<accession>A0A838CM45</accession>
<evidence type="ECO:0000313" key="1">
    <source>
        <dbReference type="EMBL" id="MBA1836214.1"/>
    </source>
</evidence>
<name>A0A838CM45_9CORY</name>
<protein>
    <submittedName>
        <fullName evidence="1">Uncharacterized protein</fullName>
    </submittedName>
</protein>
<reference evidence="1 2" key="1">
    <citation type="submission" date="2020-05" db="EMBL/GenBank/DDBJ databases">
        <title>Descriptions of Corynebacterium xxxx sp. nov., Corynebacterium yyyy sp. nov. and Corynebacterium zzzz sp. nov.</title>
        <authorList>
            <person name="Zhang G."/>
        </authorList>
    </citation>
    <scope>NUCLEOTIDE SEQUENCE [LARGE SCALE GENOMIC DNA]</scope>
    <source>
        <strain evidence="2">zg-915</strain>
    </source>
</reference>
<proteinExistence type="predicted"/>
<gene>
    <name evidence="1" type="ORF">HMC16_10900</name>
</gene>
<sequence>MTDVAVGVGHPSLGRGFSGVAPNAATTATVAATSMVRGRESITPMSGICSNATEMAKANTGT</sequence>
<dbReference type="Proteomes" id="UP000581408">
    <property type="component" value="Unassembled WGS sequence"/>
</dbReference>